<protein>
    <recommendedName>
        <fullName evidence="3">Protein kinase domain-containing protein</fullName>
    </recommendedName>
</protein>
<organism evidence="1 2">
    <name type="scientific">Aspergillus sergii</name>
    <dbReference type="NCBI Taxonomy" id="1034303"/>
    <lineage>
        <taxon>Eukaryota</taxon>
        <taxon>Fungi</taxon>
        <taxon>Dikarya</taxon>
        <taxon>Ascomycota</taxon>
        <taxon>Pezizomycotina</taxon>
        <taxon>Eurotiomycetes</taxon>
        <taxon>Eurotiomycetidae</taxon>
        <taxon>Eurotiales</taxon>
        <taxon>Aspergillaceae</taxon>
        <taxon>Aspergillus</taxon>
        <taxon>Aspergillus subgen. Circumdati</taxon>
    </lineage>
</organism>
<sequence length="176" mass="20666">MVFHDKVPVPELFGWRVDEEDYVFIYMELIEGPTLDECWNRLGTMEKSAVSDQLSQIIETLRRLEQGPSDQFVVSKSSTTGSLIPIMVYFRIIGDIKFTHAELERRNIIVSSFAPVQIVIVNWQQAGWYPDYWEYCKAFYTCWDGEWRKDYVDKILQPRTDVYTVLSDYCMAMGTD</sequence>
<proteinExistence type="predicted"/>
<evidence type="ECO:0008006" key="3">
    <source>
        <dbReference type="Google" id="ProtNLM"/>
    </source>
</evidence>
<evidence type="ECO:0000313" key="1">
    <source>
        <dbReference type="EMBL" id="KAE8329170.1"/>
    </source>
</evidence>
<dbReference type="PANTHER" id="PTHR21310">
    <property type="entry name" value="AMINOGLYCOSIDE PHOSPHOTRANSFERASE-RELATED-RELATED"/>
    <property type="match status" value="1"/>
</dbReference>
<reference evidence="2" key="1">
    <citation type="submission" date="2019-04" db="EMBL/GenBank/DDBJ databases">
        <title>Friends and foes A comparative genomics studyof 23 Aspergillus species from section Flavi.</title>
        <authorList>
            <consortium name="DOE Joint Genome Institute"/>
            <person name="Kjaerbolling I."/>
            <person name="Vesth T."/>
            <person name="Frisvad J.C."/>
            <person name="Nybo J.L."/>
            <person name="Theobald S."/>
            <person name="Kildgaard S."/>
            <person name="Isbrandt T."/>
            <person name="Kuo A."/>
            <person name="Sato A."/>
            <person name="Lyhne E.K."/>
            <person name="Kogle M.E."/>
            <person name="Wiebenga A."/>
            <person name="Kun R.S."/>
            <person name="Lubbers R.J."/>
            <person name="Makela M.R."/>
            <person name="Barry K."/>
            <person name="Chovatia M."/>
            <person name="Clum A."/>
            <person name="Daum C."/>
            <person name="Haridas S."/>
            <person name="He G."/>
            <person name="LaButti K."/>
            <person name="Lipzen A."/>
            <person name="Mondo S."/>
            <person name="Riley R."/>
            <person name="Salamov A."/>
            <person name="Simmons B.A."/>
            <person name="Magnuson J.K."/>
            <person name="Henrissat B."/>
            <person name="Mortensen U.H."/>
            <person name="Larsen T.O."/>
            <person name="Devries R.P."/>
            <person name="Grigoriev I.V."/>
            <person name="Machida M."/>
            <person name="Baker S.E."/>
            <person name="Andersen M.R."/>
        </authorList>
    </citation>
    <scope>NUCLEOTIDE SEQUENCE [LARGE SCALE GENOMIC DNA]</scope>
    <source>
        <strain evidence="2">CBS 130017</strain>
    </source>
</reference>
<dbReference type="PANTHER" id="PTHR21310:SF54">
    <property type="entry name" value="AMINOGLYCOSIDE PHOSPHOTRANSFERASE DOMAIN-CONTAINING PROTEIN"/>
    <property type="match status" value="1"/>
</dbReference>
<dbReference type="Proteomes" id="UP000325945">
    <property type="component" value="Unassembled WGS sequence"/>
</dbReference>
<dbReference type="EMBL" id="ML741781">
    <property type="protein sequence ID" value="KAE8329170.1"/>
    <property type="molecule type" value="Genomic_DNA"/>
</dbReference>
<dbReference type="InterPro" id="IPR011009">
    <property type="entry name" value="Kinase-like_dom_sf"/>
</dbReference>
<keyword evidence="2" id="KW-1185">Reference proteome</keyword>
<dbReference type="AlphaFoldDB" id="A0A5N6XCB3"/>
<dbReference type="SUPFAM" id="SSF56112">
    <property type="entry name" value="Protein kinase-like (PK-like)"/>
    <property type="match status" value="1"/>
</dbReference>
<dbReference type="InterPro" id="IPR051678">
    <property type="entry name" value="AGP_Transferase"/>
</dbReference>
<accession>A0A5N6XCB3</accession>
<evidence type="ECO:0000313" key="2">
    <source>
        <dbReference type="Proteomes" id="UP000325945"/>
    </source>
</evidence>
<gene>
    <name evidence="1" type="ORF">BDV39DRAFT_203432</name>
</gene>
<name>A0A5N6XCB3_9EURO</name>